<proteinExistence type="predicted"/>
<dbReference type="Proteomes" id="UP000707356">
    <property type="component" value="Unassembled WGS sequence"/>
</dbReference>
<gene>
    <name evidence="1" type="ORF">KME07_02380</name>
</gene>
<organism evidence="1 2">
    <name type="scientific">Pegethrix bostrychoides GSE-TBD4-15B</name>
    <dbReference type="NCBI Taxonomy" id="2839662"/>
    <lineage>
        <taxon>Bacteria</taxon>
        <taxon>Bacillati</taxon>
        <taxon>Cyanobacteriota</taxon>
        <taxon>Cyanophyceae</taxon>
        <taxon>Oculatellales</taxon>
        <taxon>Oculatellaceae</taxon>
        <taxon>Pegethrix</taxon>
    </lineage>
</organism>
<protein>
    <submittedName>
        <fullName evidence="1">Cyanoexosortase B system-associated protein</fullName>
    </submittedName>
</protein>
<comment type="caution">
    <text evidence="1">The sequence shown here is derived from an EMBL/GenBank/DDBJ whole genome shotgun (WGS) entry which is preliminary data.</text>
</comment>
<evidence type="ECO:0000313" key="1">
    <source>
        <dbReference type="EMBL" id="MBW4464273.1"/>
    </source>
</evidence>
<evidence type="ECO:0000313" key="2">
    <source>
        <dbReference type="Proteomes" id="UP000707356"/>
    </source>
</evidence>
<accession>A0A951P795</accession>
<sequence>MTRSQPATRLPLMRLLVVLFVLAIALTSAIPGYLGQPWPWQQIPKLTQTAPLKALQKTGLKLPGWQTLEQKTIEIGGHKWSAQAIVPVGSASEAMPDPVWLLLRPQTWDKDMPQIDWVDINGVRQWTADQQQQLSFSAGTAQVEARFLRGWTERATEAVLQWYAQPDSGHPAPNRWFWNDQWRQLRHRQRQAWVAVSLQIPISPLGEIETVRAEATSLGKLVQLALMADVF</sequence>
<dbReference type="AlphaFoldDB" id="A0A951P795"/>
<reference evidence="1" key="2">
    <citation type="journal article" date="2022" name="Microbiol. Resour. Announc.">
        <title>Metagenome Sequencing to Explore Phylogenomics of Terrestrial Cyanobacteria.</title>
        <authorList>
            <person name="Ward R.D."/>
            <person name="Stajich J.E."/>
            <person name="Johansen J.R."/>
            <person name="Huntemann M."/>
            <person name="Clum A."/>
            <person name="Foster B."/>
            <person name="Foster B."/>
            <person name="Roux S."/>
            <person name="Palaniappan K."/>
            <person name="Varghese N."/>
            <person name="Mukherjee S."/>
            <person name="Reddy T.B.K."/>
            <person name="Daum C."/>
            <person name="Copeland A."/>
            <person name="Chen I.A."/>
            <person name="Ivanova N.N."/>
            <person name="Kyrpides N.C."/>
            <person name="Shapiro N."/>
            <person name="Eloe-Fadrosh E.A."/>
            <person name="Pietrasiak N."/>
        </authorList>
    </citation>
    <scope>NUCLEOTIDE SEQUENCE</scope>
    <source>
        <strain evidence="1">GSE-TBD4-15B</strain>
    </source>
</reference>
<reference evidence="1" key="1">
    <citation type="submission" date="2021-05" db="EMBL/GenBank/DDBJ databases">
        <authorList>
            <person name="Pietrasiak N."/>
            <person name="Ward R."/>
            <person name="Stajich J.E."/>
            <person name="Kurbessoian T."/>
        </authorList>
    </citation>
    <scope>NUCLEOTIDE SEQUENCE</scope>
    <source>
        <strain evidence="1">GSE-TBD4-15B</strain>
    </source>
</reference>
<dbReference type="InterPro" id="IPR030917">
    <property type="entry name" value="Cyanoexo_CrtB_assoc"/>
</dbReference>
<dbReference type="EMBL" id="JAHHHV010000010">
    <property type="protein sequence ID" value="MBW4464273.1"/>
    <property type="molecule type" value="Genomic_DNA"/>
</dbReference>
<name>A0A951P795_9CYAN</name>
<dbReference type="NCBIfam" id="TIGR04533">
    <property type="entry name" value="cyanosortB_assc"/>
    <property type="match status" value="1"/>
</dbReference>